<keyword evidence="2" id="KW-0175">Coiled coil</keyword>
<dbReference type="OrthoDB" id="9779630at2"/>
<accession>A0A1T4K2V1</accession>
<dbReference type="Pfam" id="PF04012">
    <property type="entry name" value="PspA_IM30"/>
    <property type="match status" value="1"/>
</dbReference>
<name>A0A1T4K2V1_9FIRM</name>
<reference evidence="3 4" key="1">
    <citation type="submission" date="2017-02" db="EMBL/GenBank/DDBJ databases">
        <authorList>
            <person name="Peterson S.W."/>
        </authorList>
    </citation>
    <scope>NUCLEOTIDE SEQUENCE [LARGE SCALE GENOMIC DNA]</scope>
    <source>
        <strain evidence="3 4">ATCC 17233</strain>
    </source>
</reference>
<evidence type="ECO:0000256" key="2">
    <source>
        <dbReference type="SAM" id="Coils"/>
    </source>
</evidence>
<evidence type="ECO:0000313" key="4">
    <source>
        <dbReference type="Proteomes" id="UP000189857"/>
    </source>
</evidence>
<feature type="coiled-coil region" evidence="2">
    <location>
        <begin position="122"/>
        <end position="149"/>
    </location>
</feature>
<protein>
    <submittedName>
        <fullName evidence="3">Phage shock protein A (PspA) family protein</fullName>
    </submittedName>
</protein>
<dbReference type="RefSeq" id="WP_078785806.1">
    <property type="nucleotide sequence ID" value="NZ_CAJOJK010000003.1"/>
</dbReference>
<keyword evidence="4" id="KW-1185">Reference proteome</keyword>
<dbReference type="Proteomes" id="UP000189857">
    <property type="component" value="Unassembled WGS sequence"/>
</dbReference>
<dbReference type="PANTHER" id="PTHR31088">
    <property type="entry name" value="MEMBRANE-ASSOCIATED PROTEIN VIPP1, CHLOROPLASTIC"/>
    <property type="match status" value="1"/>
</dbReference>
<sequence>MGILSRFKDIMAANINALLDKAEDPEKMIDQTMRNLTADLGKVKEETAAVMADEQRCKRELDQCNKEILEMQAYAEKAVLAGNDADAAKFLQEKAKLTTKQASLQQTYDVAAANAIKMRQMHDKLVNDISELDARRDAIKAKIKVAKTQERINKLTSSVGDSASSISAFERMEAKANSMLDSANAMADLNQSSAANEIQNLAGKYDAAPDAAVQDEIAAIKAKLGVAAPSAE</sequence>
<organism evidence="3 4">
    <name type="scientific">Eubacterium ruminantium</name>
    <dbReference type="NCBI Taxonomy" id="42322"/>
    <lineage>
        <taxon>Bacteria</taxon>
        <taxon>Bacillati</taxon>
        <taxon>Bacillota</taxon>
        <taxon>Clostridia</taxon>
        <taxon>Eubacteriales</taxon>
        <taxon>Eubacteriaceae</taxon>
        <taxon>Eubacterium</taxon>
    </lineage>
</organism>
<dbReference type="EMBL" id="FUXA01000003">
    <property type="protein sequence ID" value="SJZ36655.1"/>
    <property type="molecule type" value="Genomic_DNA"/>
</dbReference>
<dbReference type="AlphaFoldDB" id="A0A1T4K2V1"/>
<proteinExistence type="inferred from homology"/>
<dbReference type="PANTHER" id="PTHR31088:SF6">
    <property type="entry name" value="PHAGE SHOCK PROTEIN A"/>
    <property type="match status" value="1"/>
</dbReference>
<evidence type="ECO:0000313" key="3">
    <source>
        <dbReference type="EMBL" id="SJZ36655.1"/>
    </source>
</evidence>
<gene>
    <name evidence="3" type="ORF">SAMN02745110_00122</name>
</gene>
<dbReference type="InterPro" id="IPR007157">
    <property type="entry name" value="PspA_VIPP1"/>
</dbReference>
<comment type="similarity">
    <text evidence="1">Belongs to the PspA/Vipp/IM30 family.</text>
</comment>
<evidence type="ECO:0000256" key="1">
    <source>
        <dbReference type="ARBA" id="ARBA00043985"/>
    </source>
</evidence>